<dbReference type="Proteomes" id="UP000281350">
    <property type="component" value="Unassembled WGS sequence"/>
</dbReference>
<dbReference type="EMBL" id="RBPY01000062">
    <property type="protein sequence ID" value="RMO79564.1"/>
    <property type="molecule type" value="Genomic_DNA"/>
</dbReference>
<comment type="caution">
    <text evidence="1">The sequence shown here is derived from an EMBL/GenBank/DDBJ whole genome shotgun (WGS) entry which is preliminary data.</text>
</comment>
<name>A0A3M3YCZ4_9PSED</name>
<proteinExistence type="predicted"/>
<accession>A0A3M3YCZ4</accession>
<sequence>MALPVNRQRGQQLLVDGLADGGEEGGAAAQKLFYQTPQGCRAFGVQAADGVGASLFGCGAAGRFEPQRSELAEQVFLVNQICVHHGVCSFGRDFFRFWSGLLPRASPVRRAWQD</sequence>
<organism evidence="1 2">
    <name type="scientific">Pseudomonas syringae pv. primulae</name>
    <dbReference type="NCBI Taxonomy" id="251707"/>
    <lineage>
        <taxon>Bacteria</taxon>
        <taxon>Pseudomonadati</taxon>
        <taxon>Pseudomonadota</taxon>
        <taxon>Gammaproteobacteria</taxon>
        <taxon>Pseudomonadales</taxon>
        <taxon>Pseudomonadaceae</taxon>
        <taxon>Pseudomonas</taxon>
    </lineage>
</organism>
<reference evidence="1 2" key="1">
    <citation type="submission" date="2018-08" db="EMBL/GenBank/DDBJ databases">
        <title>Recombination of ecologically and evolutionarily significant loci maintains genetic cohesion in the Pseudomonas syringae species complex.</title>
        <authorList>
            <person name="Dillon M."/>
            <person name="Thakur S."/>
            <person name="Almeida R.N.D."/>
            <person name="Weir B.S."/>
            <person name="Guttman D.S."/>
        </authorList>
    </citation>
    <scope>NUCLEOTIDE SEQUENCE [LARGE SCALE GENOMIC DNA]</scope>
    <source>
        <strain evidence="1 2">ICMP 2732</strain>
    </source>
</reference>
<evidence type="ECO:0000313" key="2">
    <source>
        <dbReference type="Proteomes" id="UP000281350"/>
    </source>
</evidence>
<evidence type="ECO:0000313" key="1">
    <source>
        <dbReference type="EMBL" id="RMO79564.1"/>
    </source>
</evidence>
<dbReference type="AlphaFoldDB" id="A0A3M3YCZ4"/>
<gene>
    <name evidence="1" type="ORF">ALQ36_04690</name>
</gene>
<protein>
    <submittedName>
        <fullName evidence="1">Uncharacterized protein</fullName>
    </submittedName>
</protein>